<dbReference type="EMBL" id="JAIWYP010000004">
    <property type="protein sequence ID" value="KAH3840927.1"/>
    <property type="molecule type" value="Genomic_DNA"/>
</dbReference>
<protein>
    <submittedName>
        <fullName evidence="1">Uncharacterized protein</fullName>
    </submittedName>
</protein>
<sequence>MIFPFLFASNRTTYCRFMTYMQLKMNRLPEQLIENFAEGQFVAKLTKGLFNAVWMDYILEVTENKSLKSAGGILIGRLSSLVFISTYNCKVCHVFANSERVGSDKHHTDTDYHTQLYNNAVKQLFSLYENEIFIDPFSLSSPPEKLVNMATGVEPTQDVASSLLKCHENGKALLETFVSVRFISHEESTKKQLFDPLPRFKVRTMASSKQAFRTRSKSIYMNGEEMYLRLMAINFYKKKCHCSEFYLLIMHHSH</sequence>
<dbReference type="AlphaFoldDB" id="A0A9D4KKG2"/>
<gene>
    <name evidence="1" type="ORF">DPMN_114385</name>
</gene>
<name>A0A9D4KKG2_DREPO</name>
<reference evidence="1" key="2">
    <citation type="submission" date="2020-11" db="EMBL/GenBank/DDBJ databases">
        <authorList>
            <person name="McCartney M.A."/>
            <person name="Auch B."/>
            <person name="Kono T."/>
            <person name="Mallez S."/>
            <person name="Becker A."/>
            <person name="Gohl D.M."/>
            <person name="Silverstein K.A.T."/>
            <person name="Koren S."/>
            <person name="Bechman K.B."/>
            <person name="Herman A."/>
            <person name="Abrahante J.E."/>
            <person name="Garbe J."/>
        </authorList>
    </citation>
    <scope>NUCLEOTIDE SEQUENCE</scope>
    <source>
        <strain evidence="1">Duluth1</strain>
        <tissue evidence="1">Whole animal</tissue>
    </source>
</reference>
<proteinExistence type="predicted"/>
<evidence type="ECO:0000313" key="1">
    <source>
        <dbReference type="EMBL" id="KAH3840927.1"/>
    </source>
</evidence>
<keyword evidence="2" id="KW-1185">Reference proteome</keyword>
<comment type="caution">
    <text evidence="1">The sequence shown here is derived from an EMBL/GenBank/DDBJ whole genome shotgun (WGS) entry which is preliminary data.</text>
</comment>
<dbReference type="PANTHER" id="PTHR47018">
    <property type="entry name" value="CXC DOMAIN-CONTAINING PROTEIN-RELATED"/>
    <property type="match status" value="1"/>
</dbReference>
<evidence type="ECO:0000313" key="2">
    <source>
        <dbReference type="Proteomes" id="UP000828390"/>
    </source>
</evidence>
<dbReference type="Proteomes" id="UP000828390">
    <property type="component" value="Unassembled WGS sequence"/>
</dbReference>
<accession>A0A9D4KKG2</accession>
<reference evidence="1" key="1">
    <citation type="journal article" date="2019" name="bioRxiv">
        <title>The Genome of the Zebra Mussel, Dreissena polymorpha: A Resource for Invasive Species Research.</title>
        <authorList>
            <person name="McCartney M.A."/>
            <person name="Auch B."/>
            <person name="Kono T."/>
            <person name="Mallez S."/>
            <person name="Zhang Y."/>
            <person name="Obille A."/>
            <person name="Becker A."/>
            <person name="Abrahante J.E."/>
            <person name="Garbe J."/>
            <person name="Badalamenti J.P."/>
            <person name="Herman A."/>
            <person name="Mangelson H."/>
            <person name="Liachko I."/>
            <person name="Sullivan S."/>
            <person name="Sone E.D."/>
            <person name="Koren S."/>
            <person name="Silverstein K.A.T."/>
            <person name="Beckman K.B."/>
            <person name="Gohl D.M."/>
        </authorList>
    </citation>
    <scope>NUCLEOTIDE SEQUENCE</scope>
    <source>
        <strain evidence="1">Duluth1</strain>
        <tissue evidence="1">Whole animal</tissue>
    </source>
</reference>
<dbReference type="PANTHER" id="PTHR47018:SF3">
    <property type="entry name" value="MYCBP-ASSOCIATED PROTEIN"/>
    <property type="match status" value="1"/>
</dbReference>
<organism evidence="1 2">
    <name type="scientific">Dreissena polymorpha</name>
    <name type="common">Zebra mussel</name>
    <name type="synonym">Mytilus polymorpha</name>
    <dbReference type="NCBI Taxonomy" id="45954"/>
    <lineage>
        <taxon>Eukaryota</taxon>
        <taxon>Metazoa</taxon>
        <taxon>Spiralia</taxon>
        <taxon>Lophotrochozoa</taxon>
        <taxon>Mollusca</taxon>
        <taxon>Bivalvia</taxon>
        <taxon>Autobranchia</taxon>
        <taxon>Heteroconchia</taxon>
        <taxon>Euheterodonta</taxon>
        <taxon>Imparidentia</taxon>
        <taxon>Neoheterodontei</taxon>
        <taxon>Myida</taxon>
        <taxon>Dreissenoidea</taxon>
        <taxon>Dreissenidae</taxon>
        <taxon>Dreissena</taxon>
    </lineage>
</organism>